<reference evidence="2" key="1">
    <citation type="submission" date="2014-11" db="EMBL/GenBank/DDBJ databases">
        <authorList>
            <person name="Amaro Gonzalez C."/>
        </authorList>
    </citation>
    <scope>NUCLEOTIDE SEQUENCE</scope>
</reference>
<name>A0A0E9X9X2_ANGAN</name>
<keyword evidence="1" id="KW-1133">Transmembrane helix</keyword>
<protein>
    <submittedName>
        <fullName evidence="2">Uncharacterized protein</fullName>
    </submittedName>
</protein>
<sequence>MTSVYRYLLQRTLNFTLSLFFLILTDLASFLLAVSRKSLISSILRGMLLCWLNTGAQERKQDGVCVSLTIIALETRRGTENTQYALI</sequence>
<keyword evidence="1" id="KW-0472">Membrane</keyword>
<organism evidence="2">
    <name type="scientific">Anguilla anguilla</name>
    <name type="common">European freshwater eel</name>
    <name type="synonym">Muraena anguilla</name>
    <dbReference type="NCBI Taxonomy" id="7936"/>
    <lineage>
        <taxon>Eukaryota</taxon>
        <taxon>Metazoa</taxon>
        <taxon>Chordata</taxon>
        <taxon>Craniata</taxon>
        <taxon>Vertebrata</taxon>
        <taxon>Euteleostomi</taxon>
        <taxon>Actinopterygii</taxon>
        <taxon>Neopterygii</taxon>
        <taxon>Teleostei</taxon>
        <taxon>Anguilliformes</taxon>
        <taxon>Anguillidae</taxon>
        <taxon>Anguilla</taxon>
    </lineage>
</organism>
<feature type="transmembrane region" description="Helical" evidence="1">
    <location>
        <begin position="12"/>
        <end position="34"/>
    </location>
</feature>
<evidence type="ECO:0000313" key="2">
    <source>
        <dbReference type="EMBL" id="JAH98650.1"/>
    </source>
</evidence>
<dbReference type="AlphaFoldDB" id="A0A0E9X9X2"/>
<proteinExistence type="predicted"/>
<evidence type="ECO:0000256" key="1">
    <source>
        <dbReference type="SAM" id="Phobius"/>
    </source>
</evidence>
<dbReference type="EMBL" id="GBXM01009927">
    <property type="protein sequence ID" value="JAH98650.1"/>
    <property type="molecule type" value="Transcribed_RNA"/>
</dbReference>
<reference evidence="2" key="2">
    <citation type="journal article" date="2015" name="Fish Shellfish Immunol.">
        <title>Early steps in the European eel (Anguilla anguilla)-Vibrio vulnificus interaction in the gills: Role of the RtxA13 toxin.</title>
        <authorList>
            <person name="Callol A."/>
            <person name="Pajuelo D."/>
            <person name="Ebbesson L."/>
            <person name="Teles M."/>
            <person name="MacKenzie S."/>
            <person name="Amaro C."/>
        </authorList>
    </citation>
    <scope>NUCLEOTIDE SEQUENCE</scope>
</reference>
<accession>A0A0E9X9X2</accession>
<keyword evidence="1" id="KW-0812">Transmembrane</keyword>